<evidence type="ECO:0000313" key="1">
    <source>
        <dbReference type="EMBL" id="KAL1263028.1"/>
    </source>
</evidence>
<gene>
    <name evidence="1" type="ORF">QQF64_005767</name>
</gene>
<comment type="caution">
    <text evidence="1">The sequence shown here is derived from an EMBL/GenBank/DDBJ whole genome shotgun (WGS) entry which is preliminary data.</text>
</comment>
<organism evidence="1 2">
    <name type="scientific">Cirrhinus molitorella</name>
    <name type="common">mud carp</name>
    <dbReference type="NCBI Taxonomy" id="172907"/>
    <lineage>
        <taxon>Eukaryota</taxon>
        <taxon>Metazoa</taxon>
        <taxon>Chordata</taxon>
        <taxon>Craniata</taxon>
        <taxon>Vertebrata</taxon>
        <taxon>Euteleostomi</taxon>
        <taxon>Actinopterygii</taxon>
        <taxon>Neopterygii</taxon>
        <taxon>Teleostei</taxon>
        <taxon>Ostariophysi</taxon>
        <taxon>Cypriniformes</taxon>
        <taxon>Cyprinidae</taxon>
        <taxon>Labeoninae</taxon>
        <taxon>Labeonini</taxon>
        <taxon>Cirrhinus</taxon>
    </lineage>
</organism>
<sequence>MSHCSGQQRRHLRKRQHVCDEITLRYLDMAAIYSGIHLKLKNPRTPWPDKLKLARFAWISTQCLLPNKEQVLFDWTSHALTCFYNKKVDVPSEVVEGLWTYLDDILHSRKLHNVLSEGKTISLRLTLAQIINDRILDCSSGLKSVSFHTILSCCHGILTSQCFL</sequence>
<protein>
    <submittedName>
        <fullName evidence="1">Uncharacterized protein</fullName>
    </submittedName>
</protein>
<dbReference type="EMBL" id="JAYMGO010000013">
    <property type="protein sequence ID" value="KAL1263028.1"/>
    <property type="molecule type" value="Genomic_DNA"/>
</dbReference>
<proteinExistence type="predicted"/>
<evidence type="ECO:0000313" key="2">
    <source>
        <dbReference type="Proteomes" id="UP001558613"/>
    </source>
</evidence>
<dbReference type="Proteomes" id="UP001558613">
    <property type="component" value="Unassembled WGS sequence"/>
</dbReference>
<accession>A0ABR3MH56</accession>
<keyword evidence="2" id="KW-1185">Reference proteome</keyword>
<name>A0ABR3MH56_9TELE</name>
<reference evidence="1 2" key="1">
    <citation type="submission" date="2023-09" db="EMBL/GenBank/DDBJ databases">
        <authorList>
            <person name="Wang M."/>
        </authorList>
    </citation>
    <scope>NUCLEOTIDE SEQUENCE [LARGE SCALE GENOMIC DNA]</scope>
    <source>
        <strain evidence="1">GT-2023</strain>
        <tissue evidence="1">Liver</tissue>
    </source>
</reference>
<dbReference type="PANTHER" id="PTHR15682">
    <property type="entry name" value="UNHEALTHY RIBOSOME BIOGENESIS PROTEIN 2 HOMOLOG"/>
    <property type="match status" value="1"/>
</dbReference>
<dbReference type="InterPro" id="IPR052609">
    <property type="entry name" value="Ribosome_Biogenesis_Reg"/>
</dbReference>
<dbReference type="PANTHER" id="PTHR15682:SF2">
    <property type="entry name" value="UNHEALTHY RIBOSOME BIOGENESIS PROTEIN 2 HOMOLOG"/>
    <property type="match status" value="1"/>
</dbReference>